<dbReference type="FunFam" id="3.30.565.10:FF:000010">
    <property type="entry name" value="Sensor histidine kinase RcsC"/>
    <property type="match status" value="1"/>
</dbReference>
<feature type="region of interest" description="Disordered" evidence="11">
    <location>
        <begin position="133"/>
        <end position="160"/>
    </location>
</feature>
<feature type="domain" description="HAMP" evidence="14">
    <location>
        <begin position="185"/>
        <end position="236"/>
    </location>
</feature>
<dbReference type="CDD" id="cd06225">
    <property type="entry name" value="HAMP"/>
    <property type="match status" value="4"/>
</dbReference>
<dbReference type="GO" id="GO:0005524">
    <property type="term" value="F:ATP binding"/>
    <property type="evidence" value="ECO:0007669"/>
    <property type="project" value="UniProtKB-KW"/>
</dbReference>
<dbReference type="InterPro" id="IPR036890">
    <property type="entry name" value="HATPase_C_sf"/>
</dbReference>
<comment type="catalytic activity">
    <reaction evidence="1">
        <text>ATP + protein L-histidine = ADP + protein N-phospho-L-histidine.</text>
        <dbReference type="EC" id="2.7.13.3"/>
    </reaction>
</comment>
<keyword evidence="6" id="KW-0547">Nucleotide-binding</keyword>
<evidence type="ECO:0000256" key="4">
    <source>
        <dbReference type="ARBA" id="ARBA00022679"/>
    </source>
</evidence>
<dbReference type="EMBL" id="JPKY01000111">
    <property type="protein sequence ID" value="KFH41883.1"/>
    <property type="molecule type" value="Genomic_DNA"/>
</dbReference>
<dbReference type="STRING" id="857340.A0A086SXQ1"/>
<evidence type="ECO:0000256" key="8">
    <source>
        <dbReference type="ARBA" id="ARBA00022840"/>
    </source>
</evidence>
<evidence type="ECO:0000313" key="16">
    <source>
        <dbReference type="Proteomes" id="UP000029964"/>
    </source>
</evidence>
<name>A0A086SXQ1_HAPC1</name>
<evidence type="ECO:0000259" key="13">
    <source>
        <dbReference type="PROSITE" id="PS50110"/>
    </source>
</evidence>
<organism evidence="15 16">
    <name type="scientific">Hapsidospora chrysogenum (strain ATCC 11550 / CBS 779.69 / DSM 880 / IAM 14645 / JCM 23072 / IMI 49137)</name>
    <name type="common">Acremonium chrysogenum</name>
    <dbReference type="NCBI Taxonomy" id="857340"/>
    <lineage>
        <taxon>Eukaryota</taxon>
        <taxon>Fungi</taxon>
        <taxon>Dikarya</taxon>
        <taxon>Ascomycota</taxon>
        <taxon>Pezizomycotina</taxon>
        <taxon>Sordariomycetes</taxon>
        <taxon>Hypocreomycetidae</taxon>
        <taxon>Hypocreales</taxon>
        <taxon>Bionectriaceae</taxon>
        <taxon>Hapsidospora</taxon>
    </lineage>
</organism>
<dbReference type="GO" id="GO:0071474">
    <property type="term" value="P:cellular hyperosmotic response"/>
    <property type="evidence" value="ECO:0007669"/>
    <property type="project" value="TreeGrafter"/>
</dbReference>
<evidence type="ECO:0000256" key="1">
    <source>
        <dbReference type="ARBA" id="ARBA00000085"/>
    </source>
</evidence>
<dbReference type="EC" id="2.7.13.3" evidence="2"/>
<evidence type="ECO:0000256" key="5">
    <source>
        <dbReference type="ARBA" id="ARBA00022737"/>
    </source>
</evidence>
<keyword evidence="4" id="KW-0808">Transferase</keyword>
<feature type="domain" description="HAMP" evidence="14">
    <location>
        <begin position="684"/>
        <end position="736"/>
    </location>
</feature>
<feature type="domain" description="HAMP" evidence="14">
    <location>
        <begin position="486"/>
        <end position="532"/>
    </location>
</feature>
<dbReference type="PROSITE" id="PS50110">
    <property type="entry name" value="RESPONSE_REGULATORY"/>
    <property type="match status" value="1"/>
</dbReference>
<feature type="region of interest" description="Disordered" evidence="11">
    <location>
        <begin position="64"/>
        <end position="86"/>
    </location>
</feature>
<feature type="domain" description="Histidine kinase" evidence="12">
    <location>
        <begin position="758"/>
        <end position="982"/>
    </location>
</feature>
<keyword evidence="7 15" id="KW-0418">Kinase</keyword>
<dbReference type="CDD" id="cd17546">
    <property type="entry name" value="REC_hyHK_CKI1_RcsC-like"/>
    <property type="match status" value="1"/>
</dbReference>
<comment type="caution">
    <text evidence="15">The sequence shown here is derived from an EMBL/GenBank/DDBJ whole genome shotgun (WGS) entry which is preliminary data.</text>
</comment>
<dbReference type="InterPro" id="IPR005467">
    <property type="entry name" value="His_kinase_dom"/>
</dbReference>
<evidence type="ECO:0000256" key="6">
    <source>
        <dbReference type="ARBA" id="ARBA00022741"/>
    </source>
</evidence>
<dbReference type="SUPFAM" id="SSF47384">
    <property type="entry name" value="Homodimeric domain of signal transducing histidine kinase"/>
    <property type="match status" value="1"/>
</dbReference>
<evidence type="ECO:0000313" key="15">
    <source>
        <dbReference type="EMBL" id="KFH41883.1"/>
    </source>
</evidence>
<gene>
    <name evidence="15" type="ORF">ACRE_073970</name>
</gene>
<dbReference type="SMART" id="SM00304">
    <property type="entry name" value="HAMP"/>
    <property type="match status" value="6"/>
</dbReference>
<keyword evidence="16" id="KW-1185">Reference proteome</keyword>
<dbReference type="GO" id="GO:0000155">
    <property type="term" value="F:phosphorelay sensor kinase activity"/>
    <property type="evidence" value="ECO:0007669"/>
    <property type="project" value="InterPro"/>
</dbReference>
<dbReference type="Proteomes" id="UP000029964">
    <property type="component" value="Unassembled WGS sequence"/>
</dbReference>
<dbReference type="InterPro" id="IPR003661">
    <property type="entry name" value="HisK_dim/P_dom"/>
</dbReference>
<proteinExistence type="predicted"/>
<keyword evidence="3 10" id="KW-0597">Phosphoprotein</keyword>
<dbReference type="Pfam" id="PF00672">
    <property type="entry name" value="HAMP"/>
    <property type="match status" value="3"/>
</dbReference>
<feature type="domain" description="HAMP" evidence="14">
    <location>
        <begin position="276"/>
        <end position="328"/>
    </location>
</feature>
<dbReference type="Gene3D" id="3.30.565.10">
    <property type="entry name" value="Histidine kinase-like ATPase, C-terminal domain"/>
    <property type="match status" value="1"/>
</dbReference>
<dbReference type="GO" id="GO:0016020">
    <property type="term" value="C:membrane"/>
    <property type="evidence" value="ECO:0007669"/>
    <property type="project" value="InterPro"/>
</dbReference>
<dbReference type="HOGENOM" id="CLU_000445_3_2_1"/>
<feature type="domain" description="HAMP" evidence="14">
    <location>
        <begin position="572"/>
        <end position="624"/>
    </location>
</feature>
<dbReference type="Pfam" id="PF02518">
    <property type="entry name" value="HATPase_c"/>
    <property type="match status" value="1"/>
</dbReference>
<evidence type="ECO:0000259" key="12">
    <source>
        <dbReference type="PROSITE" id="PS50109"/>
    </source>
</evidence>
<dbReference type="PANTHER" id="PTHR45339">
    <property type="entry name" value="HYBRID SIGNAL TRANSDUCTION HISTIDINE KINASE J"/>
    <property type="match status" value="1"/>
</dbReference>
<dbReference type="InterPro" id="IPR001789">
    <property type="entry name" value="Sig_transdc_resp-reg_receiver"/>
</dbReference>
<evidence type="ECO:0000256" key="11">
    <source>
        <dbReference type="SAM" id="MobiDB-lite"/>
    </source>
</evidence>
<dbReference type="Pfam" id="PF00512">
    <property type="entry name" value="HisKA"/>
    <property type="match status" value="1"/>
</dbReference>
<feature type="domain" description="Response regulatory" evidence="13">
    <location>
        <begin position="1132"/>
        <end position="1251"/>
    </location>
</feature>
<evidence type="ECO:0000256" key="2">
    <source>
        <dbReference type="ARBA" id="ARBA00012438"/>
    </source>
</evidence>
<dbReference type="Gene3D" id="1.10.287.130">
    <property type="match status" value="1"/>
</dbReference>
<protein>
    <recommendedName>
        <fullName evidence="2">histidine kinase</fullName>
        <ecNumber evidence="2">2.7.13.3</ecNumber>
    </recommendedName>
</protein>
<keyword evidence="8" id="KW-0067">ATP-binding</keyword>
<dbReference type="CDD" id="cd16922">
    <property type="entry name" value="HATPase_EvgS-ArcB-TorS-like"/>
    <property type="match status" value="1"/>
</dbReference>
<evidence type="ECO:0000256" key="9">
    <source>
        <dbReference type="ARBA" id="ARBA00023012"/>
    </source>
</evidence>
<evidence type="ECO:0000256" key="7">
    <source>
        <dbReference type="ARBA" id="ARBA00022777"/>
    </source>
</evidence>
<evidence type="ECO:0000256" key="10">
    <source>
        <dbReference type="PROSITE-ProRule" id="PRU00169"/>
    </source>
</evidence>
<dbReference type="InterPro" id="IPR003594">
    <property type="entry name" value="HATPase_dom"/>
</dbReference>
<evidence type="ECO:0000259" key="14">
    <source>
        <dbReference type="PROSITE" id="PS50885"/>
    </source>
</evidence>
<evidence type="ECO:0000256" key="3">
    <source>
        <dbReference type="ARBA" id="ARBA00022553"/>
    </source>
</evidence>
<keyword evidence="5" id="KW-0677">Repeat</keyword>
<dbReference type="Pfam" id="PF00072">
    <property type="entry name" value="Response_reg"/>
    <property type="match status" value="1"/>
</dbReference>
<dbReference type="SUPFAM" id="SSF52172">
    <property type="entry name" value="CheY-like"/>
    <property type="match status" value="1"/>
</dbReference>
<dbReference type="InterPro" id="IPR004358">
    <property type="entry name" value="Sig_transdc_His_kin-like_C"/>
</dbReference>
<dbReference type="SMART" id="SM00388">
    <property type="entry name" value="HisKA"/>
    <property type="match status" value="1"/>
</dbReference>
<accession>A0A086SXQ1</accession>
<dbReference type="OrthoDB" id="10266508at2759"/>
<dbReference type="SUPFAM" id="SSF58104">
    <property type="entry name" value="Methyl-accepting chemotaxis protein (MCP) signaling domain"/>
    <property type="match status" value="2"/>
</dbReference>
<keyword evidence="9" id="KW-0902">Two-component regulatory system</keyword>
<dbReference type="SUPFAM" id="SSF55874">
    <property type="entry name" value="ATPase domain of HSP90 chaperone/DNA topoisomerase II/histidine kinase"/>
    <property type="match status" value="1"/>
</dbReference>
<feature type="modified residue" description="4-aspartylphosphate" evidence="10">
    <location>
        <position position="1181"/>
    </location>
</feature>
<dbReference type="PANTHER" id="PTHR45339:SF1">
    <property type="entry name" value="HYBRID SIGNAL TRANSDUCTION HISTIDINE KINASE J"/>
    <property type="match status" value="1"/>
</dbReference>
<dbReference type="AlphaFoldDB" id="A0A086SXQ1"/>
<dbReference type="PRINTS" id="PR00344">
    <property type="entry name" value="BCTRLSENSOR"/>
</dbReference>
<reference evidence="16" key="1">
    <citation type="journal article" date="2014" name="Genome Announc.">
        <title>Genome sequence and annotation of Acremonium chrysogenum, producer of the beta-lactam antibiotic cephalosporin C.</title>
        <authorList>
            <person name="Terfehr D."/>
            <person name="Dahlmann T.A."/>
            <person name="Specht T."/>
            <person name="Zadra I."/>
            <person name="Kuernsteiner H."/>
            <person name="Kueck U."/>
        </authorList>
    </citation>
    <scope>NUCLEOTIDE SEQUENCE [LARGE SCALE GENOMIC DNA]</scope>
    <source>
        <strain evidence="16">ATCC 11550 / CBS 779.69 / DSM 880 / IAM 14645 / JCM 23072 / IMI 49137</strain>
    </source>
</reference>
<dbReference type="FunFam" id="1.20.120.1530:FF:000001">
    <property type="entry name" value="Two-component osmosensing histidine kinase"/>
    <property type="match status" value="1"/>
</dbReference>
<dbReference type="Pfam" id="PF18947">
    <property type="entry name" value="HAMP_2"/>
    <property type="match status" value="2"/>
</dbReference>
<dbReference type="InterPro" id="IPR003660">
    <property type="entry name" value="HAMP_dom"/>
</dbReference>
<dbReference type="InterPro" id="IPR036097">
    <property type="entry name" value="HisK_dim/P_sf"/>
</dbReference>
<dbReference type="Gene3D" id="3.40.50.2300">
    <property type="match status" value="1"/>
</dbReference>
<dbReference type="FunFam" id="1.10.287.130:FF:000002">
    <property type="entry name" value="Two-component osmosensing histidine kinase"/>
    <property type="match status" value="1"/>
</dbReference>
<dbReference type="Gene3D" id="1.20.120.1530">
    <property type="match status" value="3"/>
</dbReference>
<feature type="domain" description="HAMP" evidence="14">
    <location>
        <begin position="368"/>
        <end position="420"/>
    </location>
</feature>
<dbReference type="SMART" id="SM00387">
    <property type="entry name" value="HATPase_c"/>
    <property type="match status" value="1"/>
</dbReference>
<dbReference type="PROSITE" id="PS50109">
    <property type="entry name" value="HIS_KIN"/>
    <property type="match status" value="1"/>
</dbReference>
<sequence length="1255" mass="136813">MIDDPALESAAAIIASLAAGGSHKSPAASAALVSRVRLPGPDTPAKKRLELEIQELVCRIGHLENKTRGGPQSPLSPPLTKAPNGDAVAAPVECPQLGNDLITSERLREPVNDYFEDRGDAAVVAVTRPDHTVDNVVNNSNNSNNNKRKTLHEQQQLETTPRVDSVTSLKYELYRHQKANEAFHTALREIGEIITAVARGDLTMKVRMDSVELDPEITTFKNTINTMIDQLQTFASEVSRVAREVGTEGLLGGQAHISGVAGTWKELTDNVNVMAQNLTDQVREIASVTTAVAHGDLTQKIERPARGEILQLQQTINTMVDQLRTFAAEVTRVARNVGTEGILGGQADVVGVQGMWNDLTVNVNAMADNLTTQVRDIIKVTTAVAKGDLTQKVQADCRGEIFELKHTINSMVDQLQQFAREVTKIAREVGTEGRLGGQATVHDVEGTWRDLTENVNGMAMNLTTQVCLDHRPVFFTMDRGANVSKVREIAKVTTAVAKGDLSKTIQVEVKGEILELKNTINQMVDRLSTFATEVSKVAREVGTDGTLGGQAQVANVEGKWKDLTENVNTMASNLTIQVRSISTVTQAIANGDMSQTINVEANGEIQVLKETINNMVSRLSSFCYEVQRVAKYVGVDGKMGAQADIANLDLDGLWKEIITGVNTMASNLVSSEDNPRATDMFLTAYQATQVRAFSDITNLATDGDFTKLVDVEASGEMDELKRKINKMISNLRDSIQRNTQAREAAELANKTKSEFLANMSHEIRTPMNGIIGMTQLTLDTDLTQYQREMLNTVKDLANSLLNIIDDILDLSKIEARRMVIEEIPYTLRGTVFNALKSLAVKANEKKLDLNFMVDSSVPDHVIGDAFRLGQIILNLVGNAIKFTEKGGVSVTVAQVEEEVVGPGEYAVGFTVQDSGVGIPDDKLNLIFDTFQQADGSITRKFGGTGLGLSISKRLVHLMGGTLTVNSQPGKGSRFHFTCRVKLASDDAEAVSINKQLQLCRNHQVLFVDKGHSAFGKEIGAMLETLGLHPVIVDSETSSVVAEVTAGDSLPYDAILVDSIDTARAIRAVDQFKYLSIVLLAPPCHISLKTCLDFGITSYLTTPCTVVDLGTGIVPALVNRTTPTVADNTTVFEVLLAEDNIINQKLAVQILRKYHHVVTVADNGLKAVEAAMQKRFDVILMDIQMPVMGGFEATARIREYERSLGTHRTPIIALTAHAMMGDREKCVEAQMDEYLAKPLQKNQLIETILRCVTVRN</sequence>
<dbReference type="InterPro" id="IPR011006">
    <property type="entry name" value="CheY-like_superfamily"/>
</dbReference>
<feature type="compositionally biased region" description="Low complexity" evidence="11">
    <location>
        <begin position="135"/>
        <end position="145"/>
    </location>
</feature>
<dbReference type="CDD" id="cd00082">
    <property type="entry name" value="HisKA"/>
    <property type="match status" value="1"/>
</dbReference>
<dbReference type="PROSITE" id="PS50885">
    <property type="entry name" value="HAMP"/>
    <property type="match status" value="6"/>
</dbReference>
<dbReference type="SMART" id="SM00448">
    <property type="entry name" value="REC"/>
    <property type="match status" value="1"/>
</dbReference>
<dbReference type="FunFam" id="1.20.120.1530:FF:000002">
    <property type="entry name" value="Two-component osmosensing histidine kinase"/>
    <property type="match status" value="1"/>
</dbReference>